<dbReference type="Pfam" id="PF05721">
    <property type="entry name" value="PhyH"/>
    <property type="match status" value="1"/>
</dbReference>
<dbReference type="PANTHER" id="PTHR40128:SF1">
    <property type="entry name" value="PHYTANOYL-COA HYDROXYLASE"/>
    <property type="match status" value="1"/>
</dbReference>
<feature type="region of interest" description="Disordered" evidence="1">
    <location>
        <begin position="337"/>
        <end position="380"/>
    </location>
</feature>
<evidence type="ECO:0000256" key="1">
    <source>
        <dbReference type="SAM" id="MobiDB-lite"/>
    </source>
</evidence>
<feature type="compositionally biased region" description="Basic and acidic residues" evidence="1">
    <location>
        <begin position="337"/>
        <end position="348"/>
    </location>
</feature>
<dbReference type="Gene3D" id="2.60.120.620">
    <property type="entry name" value="q2cbj1_9rhob like domain"/>
    <property type="match status" value="1"/>
</dbReference>
<evidence type="ECO:0000313" key="2">
    <source>
        <dbReference type="EMBL" id="CAE0665349.1"/>
    </source>
</evidence>
<dbReference type="InterPro" id="IPR008775">
    <property type="entry name" value="Phytyl_CoA_dOase-like"/>
</dbReference>
<dbReference type="EMBL" id="HBIV01023591">
    <property type="protein sequence ID" value="CAE0665349.1"/>
    <property type="molecule type" value="Transcribed_RNA"/>
</dbReference>
<reference evidence="2" key="1">
    <citation type="submission" date="2021-01" db="EMBL/GenBank/DDBJ databases">
        <authorList>
            <person name="Corre E."/>
            <person name="Pelletier E."/>
            <person name="Niang G."/>
            <person name="Scheremetjew M."/>
            <person name="Finn R."/>
            <person name="Kale V."/>
            <person name="Holt S."/>
            <person name="Cochrane G."/>
            <person name="Meng A."/>
            <person name="Brown T."/>
            <person name="Cohen L."/>
        </authorList>
    </citation>
    <scope>NUCLEOTIDE SEQUENCE</scope>
    <source>
        <strain evidence="2">CCCM811</strain>
    </source>
</reference>
<feature type="compositionally biased region" description="Basic and acidic residues" evidence="1">
    <location>
        <begin position="356"/>
        <end position="378"/>
    </location>
</feature>
<protein>
    <recommendedName>
        <fullName evidence="3">Phytanoyl-CoA dioxygenase</fullName>
    </recommendedName>
</protein>
<sequence>MEGGVPARTNGACAASATDRTRLPVSEKKATRAAATARGEAAPSAVHRVGRLGGRDFPFRSGCSPKGEEGGSEARPLVIRQLRSSADILERSDAKALGSALAQDGYLYLPGALPREKVLEARARVLAYVRDHSEGVLEDASSGALAEECKVGQVPFMEGRNEISHSKEILRVVEGPEIHSIFRKIFGEPAKSMDYKWLRGIPRGAATGAHMDYVYMCRGSPRLLTAWVPLGDTTIEMGTLVVCESSNQLKGFQKLRDTYGKLDMEAARLKGTGWFTEDPRDLARFGGNTQWRTTDFKAGDLLIFGLHTLHMSTCNVTSKLRLSIDVRFQPASDPMDTRYFGEDVDPSKRAKAGLRASDDRDEAKDGDSSKKKKEKDVEETTVTMAELKKRWGFLA</sequence>
<organism evidence="2">
    <name type="scientific">Lotharella globosa</name>
    <dbReference type="NCBI Taxonomy" id="91324"/>
    <lineage>
        <taxon>Eukaryota</taxon>
        <taxon>Sar</taxon>
        <taxon>Rhizaria</taxon>
        <taxon>Cercozoa</taxon>
        <taxon>Chlorarachniophyceae</taxon>
        <taxon>Lotharella</taxon>
    </lineage>
</organism>
<gene>
    <name evidence="2" type="ORF">LGLO00237_LOCUS16954</name>
</gene>
<dbReference type="PANTHER" id="PTHR40128">
    <property type="entry name" value="EXPRESSED PROTEIN"/>
    <property type="match status" value="1"/>
</dbReference>
<accession>A0A7S3YXR1</accession>
<feature type="region of interest" description="Disordered" evidence="1">
    <location>
        <begin position="1"/>
        <end position="27"/>
    </location>
</feature>
<evidence type="ECO:0008006" key="3">
    <source>
        <dbReference type="Google" id="ProtNLM"/>
    </source>
</evidence>
<dbReference type="AlphaFoldDB" id="A0A7S3YXR1"/>
<dbReference type="SUPFAM" id="SSF51197">
    <property type="entry name" value="Clavaminate synthase-like"/>
    <property type="match status" value="1"/>
</dbReference>
<name>A0A7S3YXR1_9EUKA</name>
<proteinExistence type="predicted"/>